<keyword evidence="4" id="KW-1185">Reference proteome</keyword>
<proteinExistence type="predicted"/>
<dbReference type="Proteomes" id="UP000245207">
    <property type="component" value="Unassembled WGS sequence"/>
</dbReference>
<feature type="compositionally biased region" description="Pro residues" evidence="1">
    <location>
        <begin position="70"/>
        <end position="85"/>
    </location>
</feature>
<evidence type="ECO:0000256" key="2">
    <source>
        <dbReference type="SAM" id="SignalP"/>
    </source>
</evidence>
<reference evidence="3 4" key="1">
    <citation type="journal article" date="2018" name="Mol. Plant">
        <title>The genome of Artemisia annua provides insight into the evolution of Asteraceae family and artemisinin biosynthesis.</title>
        <authorList>
            <person name="Shen Q."/>
            <person name="Zhang L."/>
            <person name="Liao Z."/>
            <person name="Wang S."/>
            <person name="Yan T."/>
            <person name="Shi P."/>
            <person name="Liu M."/>
            <person name="Fu X."/>
            <person name="Pan Q."/>
            <person name="Wang Y."/>
            <person name="Lv Z."/>
            <person name="Lu X."/>
            <person name="Zhang F."/>
            <person name="Jiang W."/>
            <person name="Ma Y."/>
            <person name="Chen M."/>
            <person name="Hao X."/>
            <person name="Li L."/>
            <person name="Tang Y."/>
            <person name="Lv G."/>
            <person name="Zhou Y."/>
            <person name="Sun X."/>
            <person name="Brodelius P.E."/>
            <person name="Rose J.K.C."/>
            <person name="Tang K."/>
        </authorList>
    </citation>
    <scope>NUCLEOTIDE SEQUENCE [LARGE SCALE GENOMIC DNA]</scope>
    <source>
        <strain evidence="4">cv. Huhao1</strain>
        <tissue evidence="3">Leaf</tissue>
    </source>
</reference>
<feature type="signal peptide" evidence="2">
    <location>
        <begin position="1"/>
        <end position="25"/>
    </location>
</feature>
<feature type="region of interest" description="Disordered" evidence="1">
    <location>
        <begin position="61"/>
        <end position="106"/>
    </location>
</feature>
<accession>A0A2U1PCD9</accession>
<dbReference type="EMBL" id="PKPP01001356">
    <property type="protein sequence ID" value="PWA83390.1"/>
    <property type="molecule type" value="Genomic_DNA"/>
</dbReference>
<feature type="chain" id="PRO_5015750703" evidence="2">
    <location>
        <begin position="26"/>
        <end position="130"/>
    </location>
</feature>
<dbReference type="AlphaFoldDB" id="A0A2U1PCD9"/>
<evidence type="ECO:0000313" key="4">
    <source>
        <dbReference type="Proteomes" id="UP000245207"/>
    </source>
</evidence>
<feature type="compositionally biased region" description="Polar residues" evidence="1">
    <location>
        <begin position="91"/>
        <end position="106"/>
    </location>
</feature>
<sequence length="130" mass="13979">MAKVSVMRILMLFAATTMLVDLAVAMDHNVGSTAPSRSQYFIQSLGTKRSPGMMVRIEVVKPLPSKTTVPPSPKPPKTTTPPPTRPINGPRSKSPQRRTVTPPSSSITLKLTAGSILGFQLLVMMLLSPL</sequence>
<organism evidence="3 4">
    <name type="scientific">Artemisia annua</name>
    <name type="common">Sweet wormwood</name>
    <dbReference type="NCBI Taxonomy" id="35608"/>
    <lineage>
        <taxon>Eukaryota</taxon>
        <taxon>Viridiplantae</taxon>
        <taxon>Streptophyta</taxon>
        <taxon>Embryophyta</taxon>
        <taxon>Tracheophyta</taxon>
        <taxon>Spermatophyta</taxon>
        <taxon>Magnoliopsida</taxon>
        <taxon>eudicotyledons</taxon>
        <taxon>Gunneridae</taxon>
        <taxon>Pentapetalae</taxon>
        <taxon>asterids</taxon>
        <taxon>campanulids</taxon>
        <taxon>Asterales</taxon>
        <taxon>Asteraceae</taxon>
        <taxon>Asteroideae</taxon>
        <taxon>Anthemideae</taxon>
        <taxon>Artemisiinae</taxon>
        <taxon>Artemisia</taxon>
    </lineage>
</organism>
<name>A0A2U1PCD9_ARTAN</name>
<evidence type="ECO:0000256" key="1">
    <source>
        <dbReference type="SAM" id="MobiDB-lite"/>
    </source>
</evidence>
<evidence type="ECO:0000313" key="3">
    <source>
        <dbReference type="EMBL" id="PWA83390.1"/>
    </source>
</evidence>
<keyword evidence="2" id="KW-0732">Signal</keyword>
<gene>
    <name evidence="3" type="ORF">CTI12_AA169160</name>
</gene>
<comment type="caution">
    <text evidence="3">The sequence shown here is derived from an EMBL/GenBank/DDBJ whole genome shotgun (WGS) entry which is preliminary data.</text>
</comment>
<dbReference type="STRING" id="35608.A0A2U1PCD9"/>
<protein>
    <submittedName>
        <fullName evidence="3">Cupredoxin</fullName>
    </submittedName>
</protein>